<dbReference type="Pfam" id="PF13840">
    <property type="entry name" value="ACT_7"/>
    <property type="match status" value="1"/>
</dbReference>
<feature type="compositionally biased region" description="Polar residues" evidence="1">
    <location>
        <begin position="222"/>
        <end position="234"/>
    </location>
</feature>
<feature type="compositionally biased region" description="Low complexity" evidence="1">
    <location>
        <begin position="211"/>
        <end position="221"/>
    </location>
</feature>
<evidence type="ECO:0000313" key="3">
    <source>
        <dbReference type="EMBL" id="KAJ4492128.1"/>
    </source>
</evidence>
<dbReference type="Proteomes" id="UP001150238">
    <property type="component" value="Unassembled WGS sequence"/>
</dbReference>
<feature type="compositionally biased region" description="Polar residues" evidence="1">
    <location>
        <begin position="340"/>
        <end position="349"/>
    </location>
</feature>
<dbReference type="Gene3D" id="3.30.2130.10">
    <property type="entry name" value="VC0802-like"/>
    <property type="match status" value="2"/>
</dbReference>
<dbReference type="SUPFAM" id="SSF55021">
    <property type="entry name" value="ACT-like"/>
    <property type="match status" value="1"/>
</dbReference>
<dbReference type="PANTHER" id="PTHR31131">
    <property type="entry name" value="CHROMOSOME 1, WHOLE GENOME SHOTGUN SEQUENCE"/>
    <property type="match status" value="1"/>
</dbReference>
<feature type="compositionally biased region" description="Low complexity" evidence="1">
    <location>
        <begin position="398"/>
        <end position="407"/>
    </location>
</feature>
<comment type="caution">
    <text evidence="3">The sequence shown here is derived from an EMBL/GenBank/DDBJ whole genome shotgun (WGS) entry which is preliminary data.</text>
</comment>
<dbReference type="GO" id="GO:0006520">
    <property type="term" value="P:amino acid metabolic process"/>
    <property type="evidence" value="ECO:0007669"/>
    <property type="project" value="UniProtKB-ARBA"/>
</dbReference>
<dbReference type="EMBL" id="JANVFS010000005">
    <property type="protein sequence ID" value="KAJ4492128.1"/>
    <property type="molecule type" value="Genomic_DNA"/>
</dbReference>
<feature type="compositionally biased region" description="Low complexity" evidence="1">
    <location>
        <begin position="311"/>
        <end position="327"/>
    </location>
</feature>
<accession>A0A9W9DZ55</accession>
<feature type="compositionally biased region" description="Low complexity" evidence="1">
    <location>
        <begin position="350"/>
        <end position="365"/>
    </location>
</feature>
<evidence type="ECO:0000256" key="1">
    <source>
        <dbReference type="SAM" id="MobiDB-lite"/>
    </source>
</evidence>
<feature type="region of interest" description="Disordered" evidence="1">
    <location>
        <begin position="306"/>
        <end position="407"/>
    </location>
</feature>
<reference evidence="3" key="2">
    <citation type="journal article" date="2023" name="Proc. Natl. Acad. Sci. U.S.A.">
        <title>A global phylogenomic analysis of the shiitake genus Lentinula.</title>
        <authorList>
            <person name="Sierra-Patev S."/>
            <person name="Min B."/>
            <person name="Naranjo-Ortiz M."/>
            <person name="Looney B."/>
            <person name="Konkel Z."/>
            <person name="Slot J.C."/>
            <person name="Sakamoto Y."/>
            <person name="Steenwyk J.L."/>
            <person name="Rokas A."/>
            <person name="Carro J."/>
            <person name="Camarero S."/>
            <person name="Ferreira P."/>
            <person name="Molpeceres G."/>
            <person name="Ruiz-Duenas F.J."/>
            <person name="Serrano A."/>
            <person name="Henrissat B."/>
            <person name="Drula E."/>
            <person name="Hughes K.W."/>
            <person name="Mata J.L."/>
            <person name="Ishikawa N.K."/>
            <person name="Vargas-Isla R."/>
            <person name="Ushijima S."/>
            <person name="Smith C.A."/>
            <person name="Donoghue J."/>
            <person name="Ahrendt S."/>
            <person name="Andreopoulos W."/>
            <person name="He G."/>
            <person name="LaButti K."/>
            <person name="Lipzen A."/>
            <person name="Ng V."/>
            <person name="Riley R."/>
            <person name="Sandor L."/>
            <person name="Barry K."/>
            <person name="Martinez A.T."/>
            <person name="Xiao Y."/>
            <person name="Gibbons J.G."/>
            <person name="Terashima K."/>
            <person name="Grigoriev I.V."/>
            <person name="Hibbett D."/>
        </authorList>
    </citation>
    <scope>NUCLEOTIDE SEQUENCE</scope>
    <source>
        <strain evidence="3">Sp2 HRB7682 ss15</strain>
    </source>
</reference>
<sequence length="600" mass="64939">MQVTISLLPVFLSLVHVPRSRLAHLSSPIIRQILQPNPTFLNLTCNEIELSIFAESHVLDEFETIARRDRQKQRSRSGSGSSRKNFPDSQVVEPVQISYEKWSVLQIDSHSDALDNAGARVYEVSAPLAAAGISILYQSSYLSDFIFVKESRLQEVMVLFSAAGFDLYSDNFNSNSIISPPPSPLLDYNAGSDAISGAVLTRTRTSTDSLSSLSAVTSSDSGSQTPSRTKSHSPASGDVQILTPDLTCVGLSDEHVDHWSLKIIKLIAFPDLIPSSGKISSKFTVQNQHPYHPLFDALASTSIRLPPRARSSSNDSSLKYGSSSSSSVNEYDDEEGYFSHSPTGLSANQSTSSLITSATSSMSDSKSPESTAPHSVGIQPPLASPSSHRPPSKHLMGPLSPLSPITTTPIIPDGVKFSSLSSFTSESRTHSISSGSHSASGKSSSKVLSSRVPFFNITRTTEGTSFTTDVDLLARLFPPHERYMVVCGVELDAADERIARQEVSGGFSVDDSDDHGDELFLPQDAETRSGGEDFDESGLLKCLQIDLRKFGLDKHGLVNRFSRVLEENGINHMHSSTYKTANLLVGKRHATRACALLRAC</sequence>
<proteinExistence type="predicted"/>
<organism evidence="3 4">
    <name type="scientific">Lentinula lateritia</name>
    <dbReference type="NCBI Taxonomy" id="40482"/>
    <lineage>
        <taxon>Eukaryota</taxon>
        <taxon>Fungi</taxon>
        <taxon>Dikarya</taxon>
        <taxon>Basidiomycota</taxon>
        <taxon>Agaricomycotina</taxon>
        <taxon>Agaricomycetes</taxon>
        <taxon>Agaricomycetidae</taxon>
        <taxon>Agaricales</taxon>
        <taxon>Marasmiineae</taxon>
        <taxon>Omphalotaceae</taxon>
        <taxon>Lentinula</taxon>
    </lineage>
</organism>
<evidence type="ECO:0000259" key="2">
    <source>
        <dbReference type="Pfam" id="PF13840"/>
    </source>
</evidence>
<name>A0A9W9DZ55_9AGAR</name>
<dbReference type="InterPro" id="IPR045865">
    <property type="entry name" value="ACT-like_dom_sf"/>
</dbReference>
<feature type="domain" description="CASTOR ACT" evidence="2">
    <location>
        <begin position="99"/>
        <end position="157"/>
    </location>
</feature>
<dbReference type="InterPro" id="IPR027795">
    <property type="entry name" value="CASTOR_ACT_dom"/>
</dbReference>
<protein>
    <recommendedName>
        <fullName evidence="2">CASTOR ACT domain-containing protein</fullName>
    </recommendedName>
</protein>
<evidence type="ECO:0000313" key="4">
    <source>
        <dbReference type="Proteomes" id="UP001150238"/>
    </source>
</evidence>
<gene>
    <name evidence="3" type="ORF">C8J55DRAFT_486041</name>
</gene>
<dbReference type="PANTHER" id="PTHR31131:SF6">
    <property type="entry name" value="CASTOR ACT DOMAIN-CONTAINING PROTEIN"/>
    <property type="match status" value="1"/>
</dbReference>
<reference evidence="3" key="1">
    <citation type="submission" date="2022-08" db="EMBL/GenBank/DDBJ databases">
        <authorList>
            <consortium name="DOE Joint Genome Institute"/>
            <person name="Min B."/>
            <person name="Riley R."/>
            <person name="Sierra-Patev S."/>
            <person name="Naranjo-Ortiz M."/>
            <person name="Looney B."/>
            <person name="Konkel Z."/>
            <person name="Slot J.C."/>
            <person name="Sakamoto Y."/>
            <person name="Steenwyk J.L."/>
            <person name="Rokas A."/>
            <person name="Carro J."/>
            <person name="Camarero S."/>
            <person name="Ferreira P."/>
            <person name="Molpeceres G."/>
            <person name="Ruiz-Duenas F.J."/>
            <person name="Serrano A."/>
            <person name="Henrissat B."/>
            <person name="Drula E."/>
            <person name="Hughes K.W."/>
            <person name="Mata J.L."/>
            <person name="Ishikawa N.K."/>
            <person name="Vargas-Isla R."/>
            <person name="Ushijima S."/>
            <person name="Smith C.A."/>
            <person name="Ahrendt S."/>
            <person name="Andreopoulos W."/>
            <person name="He G."/>
            <person name="Labutti K."/>
            <person name="Lipzen A."/>
            <person name="Ng V."/>
            <person name="Sandor L."/>
            <person name="Barry K."/>
            <person name="Martinez A.T."/>
            <person name="Xiao Y."/>
            <person name="Gibbons J.G."/>
            <person name="Terashima K."/>
            <person name="Hibbett D.S."/>
            <person name="Grigoriev I.V."/>
        </authorList>
    </citation>
    <scope>NUCLEOTIDE SEQUENCE</scope>
    <source>
        <strain evidence="3">Sp2 HRB7682 ss15</strain>
    </source>
</reference>
<dbReference type="AlphaFoldDB" id="A0A9W9DZ55"/>
<feature type="region of interest" description="Disordered" evidence="1">
    <location>
        <begin position="211"/>
        <end position="238"/>
    </location>
</feature>
<dbReference type="InterPro" id="IPR051719">
    <property type="entry name" value="CASTOR_mTORC1"/>
</dbReference>
<dbReference type="GO" id="GO:0046394">
    <property type="term" value="P:carboxylic acid biosynthetic process"/>
    <property type="evidence" value="ECO:0007669"/>
    <property type="project" value="UniProtKB-ARBA"/>
</dbReference>